<keyword evidence="11" id="KW-1185">Reference proteome</keyword>
<feature type="transmembrane region" description="Helical" evidence="8">
    <location>
        <begin position="74"/>
        <end position="97"/>
    </location>
</feature>
<feature type="region of interest" description="Disordered" evidence="9">
    <location>
        <begin position="107"/>
        <end position="154"/>
    </location>
</feature>
<protein>
    <recommendedName>
        <fullName evidence="8">V-type proton ATPase subunit a</fullName>
    </recommendedName>
</protein>
<evidence type="ECO:0000256" key="8">
    <source>
        <dbReference type="RuleBase" id="RU361189"/>
    </source>
</evidence>
<keyword evidence="5 8" id="KW-1133">Transmembrane helix</keyword>
<feature type="region of interest" description="Disordered" evidence="9">
    <location>
        <begin position="207"/>
        <end position="236"/>
    </location>
</feature>
<reference evidence="10" key="1">
    <citation type="submission" date="2023-10" db="EMBL/GenBank/DDBJ databases">
        <authorList>
            <person name="Chen Y."/>
            <person name="Shah S."/>
            <person name="Dougan E. K."/>
            <person name="Thang M."/>
            <person name="Chan C."/>
        </authorList>
    </citation>
    <scope>NUCLEOTIDE SEQUENCE [LARGE SCALE GENOMIC DNA]</scope>
</reference>
<keyword evidence="7 8" id="KW-0472">Membrane</keyword>
<evidence type="ECO:0000313" key="11">
    <source>
        <dbReference type="Proteomes" id="UP001189429"/>
    </source>
</evidence>
<comment type="subcellular location">
    <subcellularLocation>
        <location evidence="1">Membrane</location>
        <topology evidence="1">Multi-pass membrane protein</topology>
    </subcellularLocation>
</comment>
<dbReference type="Pfam" id="PF01496">
    <property type="entry name" value="V_ATPase_I"/>
    <property type="match status" value="1"/>
</dbReference>
<dbReference type="InterPro" id="IPR002490">
    <property type="entry name" value="V-ATPase_116kDa_su"/>
</dbReference>
<evidence type="ECO:0000256" key="6">
    <source>
        <dbReference type="ARBA" id="ARBA00023065"/>
    </source>
</evidence>
<dbReference type="PANTHER" id="PTHR11629">
    <property type="entry name" value="VACUOLAR PROTON ATPASES"/>
    <property type="match status" value="1"/>
</dbReference>
<comment type="caution">
    <text evidence="10">The sequence shown here is derived from an EMBL/GenBank/DDBJ whole genome shotgun (WGS) entry which is preliminary data.</text>
</comment>
<proteinExistence type="inferred from homology"/>
<evidence type="ECO:0000256" key="3">
    <source>
        <dbReference type="ARBA" id="ARBA00022448"/>
    </source>
</evidence>
<comment type="similarity">
    <text evidence="2 8">Belongs to the V-ATPase 116 kDa subunit family.</text>
</comment>
<comment type="caution">
    <text evidence="8">Lacks conserved residue(s) required for the propagation of feature annotation.</text>
</comment>
<comment type="function">
    <text evidence="8">Essential component of the vacuolar proton pump (V-ATPase), a multimeric enzyme that catalyzes the translocation of protons across the membranes. Required for assembly and activity of the V-ATPase.</text>
</comment>
<name>A0ABN9Y026_9DINO</name>
<evidence type="ECO:0000256" key="4">
    <source>
        <dbReference type="ARBA" id="ARBA00022692"/>
    </source>
</evidence>
<accession>A0ABN9Y026</accession>
<dbReference type="PANTHER" id="PTHR11629:SF63">
    <property type="entry name" value="V-TYPE PROTON ATPASE SUBUNIT A"/>
    <property type="match status" value="1"/>
</dbReference>
<keyword evidence="3 8" id="KW-0813">Transport</keyword>
<organism evidence="10 11">
    <name type="scientific">Prorocentrum cordatum</name>
    <dbReference type="NCBI Taxonomy" id="2364126"/>
    <lineage>
        <taxon>Eukaryota</taxon>
        <taxon>Sar</taxon>
        <taxon>Alveolata</taxon>
        <taxon>Dinophyceae</taxon>
        <taxon>Prorocentrales</taxon>
        <taxon>Prorocentraceae</taxon>
        <taxon>Prorocentrum</taxon>
    </lineage>
</organism>
<evidence type="ECO:0000256" key="9">
    <source>
        <dbReference type="SAM" id="MobiDB-lite"/>
    </source>
</evidence>
<dbReference type="EMBL" id="CAUYUJ010021416">
    <property type="protein sequence ID" value="CAK0904573.1"/>
    <property type="molecule type" value="Genomic_DNA"/>
</dbReference>
<evidence type="ECO:0000256" key="7">
    <source>
        <dbReference type="ARBA" id="ARBA00023136"/>
    </source>
</evidence>
<feature type="compositionally biased region" description="Low complexity" evidence="9">
    <location>
        <begin position="127"/>
        <end position="136"/>
    </location>
</feature>
<keyword evidence="4 8" id="KW-0812">Transmembrane</keyword>
<evidence type="ECO:0000256" key="2">
    <source>
        <dbReference type="ARBA" id="ARBA00009904"/>
    </source>
</evidence>
<sequence length="236" mass="25923">MPGLVWSDKRRVLQVGDAMYPFGIDPAWHGAKNELVYMNSMKMKISVVLGVTQMCLGLLLRVLNTWHERSGLDFLFECVPMTVFMVCFFGFMDYMILYKWVGRGQRPQSTTRLPTPERFTRAVDHASTSGGKQSKSGKGKDKDKEIGSVPASSRDVPSLLQLAAKCTDNEELRKVLQGEDDEELQRTAEKISAAKLMAQRKVLEEQAANAAKSVGKGKGGGSVDADVLGKGSGRSC</sequence>
<gene>
    <name evidence="10" type="ORF">PCOR1329_LOCUS80538</name>
</gene>
<evidence type="ECO:0000256" key="1">
    <source>
        <dbReference type="ARBA" id="ARBA00004141"/>
    </source>
</evidence>
<dbReference type="Proteomes" id="UP001189429">
    <property type="component" value="Unassembled WGS sequence"/>
</dbReference>
<evidence type="ECO:0000313" key="10">
    <source>
        <dbReference type="EMBL" id="CAK0904573.1"/>
    </source>
</evidence>
<keyword evidence="6 8" id="KW-0406">Ion transport</keyword>
<keyword evidence="8" id="KW-0375">Hydrogen ion transport</keyword>
<evidence type="ECO:0000256" key="5">
    <source>
        <dbReference type="ARBA" id="ARBA00022989"/>
    </source>
</evidence>
<feature type="transmembrane region" description="Helical" evidence="8">
    <location>
        <begin position="45"/>
        <end position="62"/>
    </location>
</feature>